<proteinExistence type="predicted"/>
<sequence>MIEKTRLSVNIPTSLVPKIETLKQQLGGLNKTSVVILALNELYESKTSDKGRVRK</sequence>
<dbReference type="RefSeq" id="WP_156657043.1">
    <property type="nucleotide sequence ID" value="NZ_CP022955.1"/>
</dbReference>
<organism evidence="1 2">
    <name type="scientific">Lacticaseibacillus paracasei subsp. paracasei</name>
    <dbReference type="NCBI Taxonomy" id="47714"/>
    <lineage>
        <taxon>Bacteria</taxon>
        <taxon>Bacillati</taxon>
        <taxon>Bacillota</taxon>
        <taxon>Bacilli</taxon>
        <taxon>Lactobacillales</taxon>
        <taxon>Lactobacillaceae</taxon>
        <taxon>Lacticaseibacillus</taxon>
    </lineage>
</organism>
<accession>A0AAP9KX70</accession>
<evidence type="ECO:0000313" key="2">
    <source>
        <dbReference type="Proteomes" id="UP000423274"/>
    </source>
</evidence>
<keyword evidence="1" id="KW-0614">Plasmid</keyword>
<protein>
    <submittedName>
        <fullName evidence="1">Uncharacterized protein</fullName>
    </submittedName>
</protein>
<dbReference type="AlphaFoldDB" id="A0AAP9KX70"/>
<geneLocation type="plasmid" evidence="2">
    <name>plcako.1</name>
</geneLocation>
<reference evidence="1 2" key="1">
    <citation type="submission" date="2017-08" db="EMBL/GenBank/DDBJ databases">
        <title>Genome sequence, comparative genomics and functional analysis of the highly adhesive Lactobacillus parcasei Kobulty strain.</title>
        <authorList>
            <person name="Koryszewska-Baginska A."/>
            <person name="Grynberg M."/>
            <person name="Aleksandrzak-Piekarczyk T."/>
        </authorList>
    </citation>
    <scope>NUCLEOTIDE SEQUENCE [LARGE SCALE GENOMIC DNA]</scope>
    <source>
        <strain evidence="1 2">IBB3423</strain>
        <plasmid evidence="2">plcako.1</plasmid>
    </source>
</reference>
<name>A0AAP9KX70_LACPA</name>
<evidence type="ECO:0000313" key="1">
    <source>
        <dbReference type="EMBL" id="QGV19710.1"/>
    </source>
</evidence>
<dbReference type="Proteomes" id="UP000423274">
    <property type="component" value="Plasmid pLCAKO.1"/>
</dbReference>
<gene>
    <name evidence="1" type="ORF">LCAKO_1p08</name>
</gene>
<dbReference type="EMBL" id="CP022955">
    <property type="protein sequence ID" value="QGV19710.1"/>
    <property type="molecule type" value="Genomic_DNA"/>
</dbReference>